<gene>
    <name evidence="1" type="ORF">CFP56_042588</name>
</gene>
<evidence type="ECO:0000313" key="1">
    <source>
        <dbReference type="EMBL" id="KAK7817682.1"/>
    </source>
</evidence>
<dbReference type="SUPFAM" id="SSF56219">
    <property type="entry name" value="DNase I-like"/>
    <property type="match status" value="1"/>
</dbReference>
<reference evidence="1 2" key="1">
    <citation type="journal article" date="2018" name="Sci. Data">
        <title>The draft genome sequence of cork oak.</title>
        <authorList>
            <person name="Ramos A.M."/>
            <person name="Usie A."/>
            <person name="Barbosa P."/>
            <person name="Barros P.M."/>
            <person name="Capote T."/>
            <person name="Chaves I."/>
            <person name="Simoes F."/>
            <person name="Abreu I."/>
            <person name="Carrasquinho I."/>
            <person name="Faro C."/>
            <person name="Guimaraes J.B."/>
            <person name="Mendonca D."/>
            <person name="Nobrega F."/>
            <person name="Rodrigues L."/>
            <person name="Saibo N.J.M."/>
            <person name="Varela M.C."/>
            <person name="Egas C."/>
            <person name="Matos J."/>
            <person name="Miguel C.M."/>
            <person name="Oliveira M.M."/>
            <person name="Ricardo C.P."/>
            <person name="Goncalves S."/>
        </authorList>
    </citation>
    <scope>NUCLEOTIDE SEQUENCE [LARGE SCALE GENOMIC DNA]</scope>
    <source>
        <strain evidence="2">cv. HL8</strain>
    </source>
</reference>
<name>A0AAW0ITR1_QUESU</name>
<protein>
    <submittedName>
        <fullName evidence="1">Uncharacterized protein</fullName>
    </submittedName>
</protein>
<dbReference type="EMBL" id="PKMF04000869">
    <property type="protein sequence ID" value="KAK7817682.1"/>
    <property type="molecule type" value="Genomic_DNA"/>
</dbReference>
<dbReference type="PANTHER" id="PTHR33710">
    <property type="entry name" value="BNAC02G09200D PROTEIN"/>
    <property type="match status" value="1"/>
</dbReference>
<sequence>MDFCKLLDLGFSGAKFTWANCRDISDLIQQRLDRVSVNLEWKLCYPKATVSHLAHINLDHCPIFLSLDPNLG</sequence>
<organism evidence="1 2">
    <name type="scientific">Quercus suber</name>
    <name type="common">Cork oak</name>
    <dbReference type="NCBI Taxonomy" id="58331"/>
    <lineage>
        <taxon>Eukaryota</taxon>
        <taxon>Viridiplantae</taxon>
        <taxon>Streptophyta</taxon>
        <taxon>Embryophyta</taxon>
        <taxon>Tracheophyta</taxon>
        <taxon>Spermatophyta</taxon>
        <taxon>Magnoliopsida</taxon>
        <taxon>eudicotyledons</taxon>
        <taxon>Gunneridae</taxon>
        <taxon>Pentapetalae</taxon>
        <taxon>rosids</taxon>
        <taxon>fabids</taxon>
        <taxon>Fagales</taxon>
        <taxon>Fagaceae</taxon>
        <taxon>Quercus</taxon>
    </lineage>
</organism>
<dbReference type="PANTHER" id="PTHR33710:SF77">
    <property type="entry name" value="DNASE I-LIKE SUPERFAMILY PROTEIN"/>
    <property type="match status" value="1"/>
</dbReference>
<keyword evidence="2" id="KW-1185">Reference proteome</keyword>
<dbReference type="InterPro" id="IPR036691">
    <property type="entry name" value="Endo/exonu/phosph_ase_sf"/>
</dbReference>
<dbReference type="Proteomes" id="UP000237347">
    <property type="component" value="Unassembled WGS sequence"/>
</dbReference>
<dbReference type="AlphaFoldDB" id="A0AAW0ITR1"/>
<evidence type="ECO:0000313" key="2">
    <source>
        <dbReference type="Proteomes" id="UP000237347"/>
    </source>
</evidence>
<proteinExistence type="predicted"/>
<accession>A0AAW0ITR1</accession>
<comment type="caution">
    <text evidence="1">The sequence shown here is derived from an EMBL/GenBank/DDBJ whole genome shotgun (WGS) entry which is preliminary data.</text>
</comment>